<protein>
    <recommendedName>
        <fullName evidence="2">DUF7915 domain-containing protein</fullName>
    </recommendedName>
</protein>
<dbReference type="EMBL" id="SWLB01000002">
    <property type="protein sequence ID" value="KAF3341320.1"/>
    <property type="molecule type" value="Genomic_DNA"/>
</dbReference>
<reference evidence="3" key="1">
    <citation type="submission" date="2020-01" db="EMBL/GenBank/DDBJ databases">
        <title>Genome sequence of Kobresia littledalei, the first chromosome-level genome in the family Cyperaceae.</title>
        <authorList>
            <person name="Qu G."/>
        </authorList>
    </citation>
    <scope>NUCLEOTIDE SEQUENCE</scope>
    <source>
        <strain evidence="3">C.B.Clarke</strain>
        <tissue evidence="3">Leaf</tissue>
    </source>
</reference>
<feature type="domain" description="DUF7915" evidence="2">
    <location>
        <begin position="36"/>
        <end position="76"/>
    </location>
</feature>
<name>A0A833R9S7_9POAL</name>
<dbReference type="PANTHER" id="PTHR33913:SF1">
    <property type="entry name" value="DRBM DOMAIN-CONTAINING PROTEIN"/>
    <property type="match status" value="1"/>
</dbReference>
<dbReference type="Pfam" id="PF25502">
    <property type="entry name" value="DUF7915"/>
    <property type="match status" value="1"/>
</dbReference>
<gene>
    <name evidence="3" type="ORF">FCM35_KLT10164</name>
</gene>
<sequence>MGKTPTKICSLHKQSSDIFPQQRKVKGDGFVDGMLKAANCHLKGPVLTSGSIPELTAVVRFFLLLPYADIISDWLSKPKSELEKELEKREGKPTQSNKTPMKINNEQVQNMTSLAWRPSNNCSLNNCLSELSGIGTLRSVKLGAEVGNNSGENGTAKEITKDVKQENGNTSKELMTVNSKPCTRTKRAIIETYVKQEIVPFAMKDIPSCVSRLMKIRDHLCENQRKLEDKVAQCEMDIETVRCEGEMTSEVEKIVERWENAISSEGQLDASDGCLNPNKKKKFKRRSSCQVKT</sequence>
<evidence type="ECO:0000256" key="1">
    <source>
        <dbReference type="SAM" id="MobiDB-lite"/>
    </source>
</evidence>
<comment type="caution">
    <text evidence="3">The sequence shown here is derived from an EMBL/GenBank/DDBJ whole genome shotgun (WGS) entry which is preliminary data.</text>
</comment>
<proteinExistence type="predicted"/>
<accession>A0A833R9S7</accession>
<dbReference type="PANTHER" id="PTHR33913">
    <property type="entry name" value="ALEURONE LAYER MORPHOGENESIS PROTEIN"/>
    <property type="match status" value="1"/>
</dbReference>
<dbReference type="Proteomes" id="UP000623129">
    <property type="component" value="Unassembled WGS sequence"/>
</dbReference>
<evidence type="ECO:0000313" key="4">
    <source>
        <dbReference type="Proteomes" id="UP000623129"/>
    </source>
</evidence>
<dbReference type="InterPro" id="IPR057237">
    <property type="entry name" value="DUF7915"/>
</dbReference>
<dbReference type="AlphaFoldDB" id="A0A833R9S7"/>
<dbReference type="OrthoDB" id="781822at2759"/>
<organism evidence="3 4">
    <name type="scientific">Carex littledalei</name>
    <dbReference type="NCBI Taxonomy" id="544730"/>
    <lineage>
        <taxon>Eukaryota</taxon>
        <taxon>Viridiplantae</taxon>
        <taxon>Streptophyta</taxon>
        <taxon>Embryophyta</taxon>
        <taxon>Tracheophyta</taxon>
        <taxon>Spermatophyta</taxon>
        <taxon>Magnoliopsida</taxon>
        <taxon>Liliopsida</taxon>
        <taxon>Poales</taxon>
        <taxon>Cyperaceae</taxon>
        <taxon>Cyperoideae</taxon>
        <taxon>Cariceae</taxon>
        <taxon>Carex</taxon>
        <taxon>Carex subgen. Euthyceras</taxon>
    </lineage>
</organism>
<evidence type="ECO:0000259" key="2">
    <source>
        <dbReference type="Pfam" id="PF25502"/>
    </source>
</evidence>
<keyword evidence="4" id="KW-1185">Reference proteome</keyword>
<feature type="region of interest" description="Disordered" evidence="1">
    <location>
        <begin position="267"/>
        <end position="293"/>
    </location>
</feature>
<feature type="compositionally biased region" description="Basic residues" evidence="1">
    <location>
        <begin position="278"/>
        <end position="287"/>
    </location>
</feature>
<evidence type="ECO:0000313" key="3">
    <source>
        <dbReference type="EMBL" id="KAF3341320.1"/>
    </source>
</evidence>